<dbReference type="SUPFAM" id="SSF82866">
    <property type="entry name" value="Multidrug efflux transporter AcrB transmembrane domain"/>
    <property type="match status" value="2"/>
</dbReference>
<comment type="similarity">
    <text evidence="2">Belongs to the resistance-nodulation-cell division (RND) (TC 2.A.6) family. MmpL subfamily.</text>
</comment>
<feature type="transmembrane region" description="Helical" evidence="7">
    <location>
        <begin position="336"/>
        <end position="361"/>
    </location>
</feature>
<evidence type="ECO:0000256" key="1">
    <source>
        <dbReference type="ARBA" id="ARBA00004651"/>
    </source>
</evidence>
<dbReference type="STRING" id="1841859.GCA_900157385_01677"/>
<proteinExistence type="inferred from homology"/>
<dbReference type="InterPro" id="IPR000731">
    <property type="entry name" value="SSD"/>
</dbReference>
<feature type="transmembrane region" description="Helical" evidence="7">
    <location>
        <begin position="309"/>
        <end position="330"/>
    </location>
</feature>
<feature type="transmembrane region" description="Helical" evidence="7">
    <location>
        <begin position="688"/>
        <end position="708"/>
    </location>
</feature>
<accession>A0A2U3N9P5</accession>
<feature type="transmembrane region" description="Helical" evidence="7">
    <location>
        <begin position="205"/>
        <end position="224"/>
    </location>
</feature>
<sequence length="788" mass="83104">MVSDIGRSGTATPRIVNRADPRVHQHGLLHRVTRLAIVAPRRTIAAAALLLVAAGIVGIPVAKSLSAGGLQDPASESSRAATVLTDKFGQGDAQLLFVVSAPDGVNGAAARAVGTEIADQLSRSAHVTSVTSAWTAPPAGVASLVSRDGRSGLIAAGIGGGETDSQRYADALSERFAHDRNGVTVRSGGLAMVNAQITRQAQRDVLLVEAIAVPLSFVVLVWVFGGLFAAALPVAIGGVSILGSLAALRLIALTTDVSIFALNLSTALGLALAIDYTLLIVSRFRDEMARGATRDDALMHTMATAGRTVLFSATTVALSMAAMILFPMHFLKSFGYAGIATVALTAIAAVVMTPAAIVLLGDRLNALDVRRLVRRIRSRAAPVRKPVELAFWYRSTRFVIRHAIPIGLAVVVLLLLVGMPFLGVRWGFPDDRVLPNSASARQVGDELRSEFVNDSATAVSVVIPDTDGVTKDEIARYAADLSRVTDVSAVSTPVGTFVGGIPVGPPSSPTGWARGSAFLTVRTTAPLFSERSEAQLRRLHDIPRPAGRTVEFTGTAQTNRDSVNAITSRLPLVLGLIATVTFVLLFLLTGSIVLPLKALMLNVLSLTAAFGAMVWIFQDHHLGGLGTTSTGTLVANMPVLLFCIAFGLSMDYEVFVVSRIREFWVASGRTPADNDESVALGVARTGRIVTAAALVMSISFAALIAAHVSFMRMFGVGLTLAVVVDATLVRTVLLPAFMHVLGTRNWWAPAWLARLHERFGISDSQRRGTLSGNHFQGRKAGGVTLLAE</sequence>
<evidence type="ECO:0000256" key="2">
    <source>
        <dbReference type="ARBA" id="ARBA00010157"/>
    </source>
</evidence>
<gene>
    <name evidence="9" type="ORF">MTAB308_1682</name>
</gene>
<name>A0A2U3N9P5_9MYCO</name>
<comment type="subcellular location">
    <subcellularLocation>
        <location evidence="1">Cell membrane</location>
        <topology evidence="1">Multi-pass membrane protein</topology>
    </subcellularLocation>
</comment>
<dbReference type="EMBL" id="FTRV01000011">
    <property type="protein sequence ID" value="SPM28197.1"/>
    <property type="molecule type" value="Genomic_DNA"/>
</dbReference>
<dbReference type="Proteomes" id="UP000241595">
    <property type="component" value="Unassembled WGS sequence"/>
</dbReference>
<keyword evidence="5 7" id="KW-1133">Transmembrane helix</keyword>
<feature type="transmembrane region" description="Helical" evidence="7">
    <location>
        <begin position="599"/>
        <end position="617"/>
    </location>
</feature>
<keyword evidence="3" id="KW-1003">Cell membrane</keyword>
<dbReference type="InterPro" id="IPR004869">
    <property type="entry name" value="MMPL_dom"/>
</dbReference>
<feature type="transmembrane region" description="Helical" evidence="7">
    <location>
        <begin position="231"/>
        <end position="252"/>
    </location>
</feature>
<dbReference type="InterPro" id="IPR050545">
    <property type="entry name" value="Mycobact_MmpL"/>
</dbReference>
<reference evidence="9 10" key="1">
    <citation type="submission" date="2017-01" db="EMBL/GenBank/DDBJ databases">
        <authorList>
            <consortium name="Urmite Genomes"/>
        </authorList>
    </citation>
    <scope>NUCLEOTIDE SEQUENCE [LARGE SCALE GENOMIC DNA]</scope>
    <source>
        <strain evidence="9 10">AB308</strain>
    </source>
</reference>
<feature type="transmembrane region" description="Helical" evidence="7">
    <location>
        <begin position="714"/>
        <end position="737"/>
    </location>
</feature>
<evidence type="ECO:0000313" key="10">
    <source>
        <dbReference type="Proteomes" id="UP000241595"/>
    </source>
</evidence>
<keyword evidence="6 7" id="KW-0472">Membrane</keyword>
<evidence type="ECO:0000256" key="5">
    <source>
        <dbReference type="ARBA" id="ARBA00022989"/>
    </source>
</evidence>
<dbReference type="Gene3D" id="1.20.1640.10">
    <property type="entry name" value="Multidrug efflux transporter AcrB transmembrane domain"/>
    <property type="match status" value="2"/>
</dbReference>
<dbReference type="GO" id="GO:0005886">
    <property type="term" value="C:plasma membrane"/>
    <property type="evidence" value="ECO:0007669"/>
    <property type="project" value="UniProtKB-SubCell"/>
</dbReference>
<dbReference type="PANTHER" id="PTHR33406:SF11">
    <property type="entry name" value="MEMBRANE PROTEIN SCO6666-RELATED"/>
    <property type="match status" value="1"/>
</dbReference>
<feature type="domain" description="SSD" evidence="8">
    <location>
        <begin position="240"/>
        <end position="359"/>
    </location>
</feature>
<feature type="transmembrane region" description="Helical" evidence="7">
    <location>
        <begin position="258"/>
        <end position="281"/>
    </location>
</feature>
<dbReference type="AlphaFoldDB" id="A0A2U3N9P5"/>
<evidence type="ECO:0000259" key="8">
    <source>
        <dbReference type="PROSITE" id="PS50156"/>
    </source>
</evidence>
<keyword evidence="10" id="KW-1185">Reference proteome</keyword>
<protein>
    <submittedName>
        <fullName evidence="9">Membrane protein</fullName>
    </submittedName>
</protein>
<evidence type="ECO:0000256" key="4">
    <source>
        <dbReference type="ARBA" id="ARBA00022692"/>
    </source>
</evidence>
<feature type="transmembrane region" description="Helical" evidence="7">
    <location>
        <begin position="403"/>
        <end position="428"/>
    </location>
</feature>
<evidence type="ECO:0000256" key="3">
    <source>
        <dbReference type="ARBA" id="ARBA00022475"/>
    </source>
</evidence>
<evidence type="ECO:0000313" key="9">
    <source>
        <dbReference type="EMBL" id="SPM28197.1"/>
    </source>
</evidence>
<dbReference type="Pfam" id="PF03176">
    <property type="entry name" value="MMPL"/>
    <property type="match status" value="2"/>
</dbReference>
<evidence type="ECO:0000256" key="6">
    <source>
        <dbReference type="ARBA" id="ARBA00023136"/>
    </source>
</evidence>
<feature type="transmembrane region" description="Helical" evidence="7">
    <location>
        <begin position="572"/>
        <end position="594"/>
    </location>
</feature>
<keyword evidence="4 7" id="KW-0812">Transmembrane</keyword>
<dbReference type="PROSITE" id="PS50156">
    <property type="entry name" value="SSD"/>
    <property type="match status" value="1"/>
</dbReference>
<evidence type="ECO:0000256" key="7">
    <source>
        <dbReference type="SAM" id="Phobius"/>
    </source>
</evidence>
<organism evidence="9 10">
    <name type="scientific">Mycobacterium terramassiliense</name>
    <dbReference type="NCBI Taxonomy" id="1841859"/>
    <lineage>
        <taxon>Bacteria</taxon>
        <taxon>Bacillati</taxon>
        <taxon>Actinomycetota</taxon>
        <taxon>Actinomycetes</taxon>
        <taxon>Mycobacteriales</taxon>
        <taxon>Mycobacteriaceae</taxon>
        <taxon>Mycobacterium</taxon>
    </lineage>
</organism>
<dbReference type="PANTHER" id="PTHR33406">
    <property type="entry name" value="MEMBRANE PROTEIN MJ1562-RELATED"/>
    <property type="match status" value="1"/>
</dbReference>